<dbReference type="AlphaFoldDB" id="A0A3L7ARV6"/>
<dbReference type="EMBL" id="RCUY01000009">
    <property type="protein sequence ID" value="RLP82371.1"/>
    <property type="molecule type" value="Genomic_DNA"/>
</dbReference>
<sequence>MDTSFTLADSETRSDLTVFVQRAGRVDREAVRLVGAGGVLAVSSPVLVPRGILSSGPTILGLRTFALAADASFDTVVAPASVLERLARLDALGTALHEVRLPPAEVRASWSGIAAPRGGWERTGSVSAGVLRAGARAGVTEIAAALPANAGDPIVAGVRMGVWGRDLEDAPGLPGGVAFAADALGFLGPDDAEELAIFTSGSWTRITSLRGHVLVRRSGGGLLVN</sequence>
<dbReference type="Pfam" id="PF26035">
    <property type="entry name" value="DUF8010"/>
    <property type="match status" value="1"/>
</dbReference>
<evidence type="ECO:0000259" key="1">
    <source>
        <dbReference type="Pfam" id="PF26035"/>
    </source>
</evidence>
<accession>A0A3L7ARV6</accession>
<dbReference type="OrthoDB" id="4801220at2"/>
<feature type="domain" description="DUF8010" evidence="1">
    <location>
        <begin position="3"/>
        <end position="106"/>
    </location>
</feature>
<protein>
    <submittedName>
        <fullName evidence="3">Uncharacterized protein</fullName>
    </submittedName>
</protein>
<comment type="caution">
    <text evidence="3">The sequence shown here is derived from an EMBL/GenBank/DDBJ whole genome shotgun (WGS) entry which is preliminary data.</text>
</comment>
<dbReference type="RefSeq" id="WP_121688900.1">
    <property type="nucleotide sequence ID" value="NZ_RCUY01000009.1"/>
</dbReference>
<dbReference type="InterPro" id="IPR058498">
    <property type="entry name" value="DUF8185"/>
</dbReference>
<reference evidence="3 4" key="1">
    <citation type="submission" date="2018-10" db="EMBL/GenBank/DDBJ databases">
        <authorList>
            <person name="Li J."/>
        </authorList>
    </citation>
    <scope>NUCLEOTIDE SEQUENCE [LARGE SCALE GENOMIC DNA]</scope>
    <source>
        <strain evidence="3 4">JCM 11654</strain>
    </source>
</reference>
<feature type="domain" description="DUF8185" evidence="2">
    <location>
        <begin position="116"/>
        <end position="219"/>
    </location>
</feature>
<dbReference type="Pfam" id="PF26572">
    <property type="entry name" value="DUF8185"/>
    <property type="match status" value="1"/>
</dbReference>
<evidence type="ECO:0000259" key="2">
    <source>
        <dbReference type="Pfam" id="PF26572"/>
    </source>
</evidence>
<gene>
    <name evidence="3" type="ORF">D9V34_11350</name>
</gene>
<evidence type="ECO:0000313" key="4">
    <source>
        <dbReference type="Proteomes" id="UP000269438"/>
    </source>
</evidence>
<dbReference type="InterPro" id="IPR058323">
    <property type="entry name" value="DUF8010"/>
</dbReference>
<proteinExistence type="predicted"/>
<organism evidence="3 4">
    <name type="scientific">Mycetocola lacteus</name>
    <dbReference type="NCBI Taxonomy" id="76637"/>
    <lineage>
        <taxon>Bacteria</taxon>
        <taxon>Bacillati</taxon>
        <taxon>Actinomycetota</taxon>
        <taxon>Actinomycetes</taxon>
        <taxon>Micrococcales</taxon>
        <taxon>Microbacteriaceae</taxon>
        <taxon>Mycetocola</taxon>
    </lineage>
</organism>
<keyword evidence="4" id="KW-1185">Reference proteome</keyword>
<name>A0A3L7ARV6_9MICO</name>
<dbReference type="Proteomes" id="UP000269438">
    <property type="component" value="Unassembled WGS sequence"/>
</dbReference>
<evidence type="ECO:0000313" key="3">
    <source>
        <dbReference type="EMBL" id="RLP82371.1"/>
    </source>
</evidence>